<reference evidence="1 2" key="1">
    <citation type="submission" date="2007-08" db="EMBL/GenBank/DDBJ databases">
        <authorList>
            <consortium name="The Vibrio harveyi Genome Sequencing Project"/>
            <person name="Bassler B."/>
            <person name="Clifton S.W."/>
            <person name="Fulton L."/>
            <person name="Delehaunty K."/>
            <person name="Fronick C."/>
            <person name="Harrison M."/>
            <person name="Markivic C."/>
            <person name="Fulton R."/>
            <person name="Tin-Wollam A.-M."/>
            <person name="Shah N."/>
            <person name="Pepin K."/>
            <person name="Nash W."/>
            <person name="Thiruvilangam P."/>
            <person name="Bhonagiri V."/>
            <person name="Waters C."/>
            <person name="Tu K.C."/>
            <person name="Irgon J."/>
            <person name="Wilson R.K."/>
        </authorList>
    </citation>
    <scope>NUCLEOTIDE SEQUENCE [LARGE SCALE GENOMIC DNA]</scope>
    <source>
        <strain evidence="2">ATCC BAA-1116 / BB120</strain>
    </source>
</reference>
<evidence type="ECO:0000313" key="1">
    <source>
        <dbReference type="EMBL" id="ABU73178.1"/>
    </source>
</evidence>
<protein>
    <recommendedName>
        <fullName evidence="3">Transposase IS4-like domain-containing protein</fullName>
    </recommendedName>
</protein>
<evidence type="ECO:0000313" key="2">
    <source>
        <dbReference type="Proteomes" id="UP000008152"/>
    </source>
</evidence>
<organism evidence="1 2">
    <name type="scientific">Vibrio campbellii (strain ATCC BAA-1116)</name>
    <dbReference type="NCBI Taxonomy" id="2902295"/>
    <lineage>
        <taxon>Bacteria</taxon>
        <taxon>Pseudomonadati</taxon>
        <taxon>Pseudomonadota</taxon>
        <taxon>Gammaproteobacteria</taxon>
        <taxon>Vibrionales</taxon>
        <taxon>Vibrionaceae</taxon>
        <taxon>Vibrio</taxon>
    </lineage>
</organism>
<dbReference type="Gene3D" id="1.10.740.10">
    <property type="entry name" value="Transferase Inhibitor Protein From Tn5, Chain"/>
    <property type="match status" value="1"/>
</dbReference>
<dbReference type="AlphaFoldDB" id="A7N625"/>
<gene>
    <name evidence="1" type="ordered locus">VIBHAR_05272</name>
</gene>
<proteinExistence type="predicted"/>
<dbReference type="PANTHER" id="PTHR37319">
    <property type="entry name" value="TRANSPOSASE"/>
    <property type="match status" value="1"/>
</dbReference>
<dbReference type="NCBIfam" id="NF033590">
    <property type="entry name" value="transpos_IS4_3"/>
    <property type="match status" value="1"/>
</dbReference>
<dbReference type="Gene3D" id="3.90.350.10">
    <property type="entry name" value="Transposase Inhibitor Protein From Tn5, Chain A, domain 1"/>
    <property type="match status" value="1"/>
</dbReference>
<evidence type="ECO:0008006" key="3">
    <source>
        <dbReference type="Google" id="ProtNLM"/>
    </source>
</evidence>
<dbReference type="KEGG" id="vha:VIBHAR_05272"/>
<dbReference type="SUPFAM" id="SSF53098">
    <property type="entry name" value="Ribonuclease H-like"/>
    <property type="match status" value="1"/>
</dbReference>
<sequence length="243" mass="28030">MQSRCLEEHAQKLYDYAQALPSVETKALTIPQKGGRKARNVKLDVKYGQVTLKAPANKKEHAGIPVYYVGCLEQGTSKDKLAWHLLTSEPINNVDDAMRIIGYYERRWLIEDFHKVWKSEGTDVESLRLQSKDNLERLSVIYAFVATRLLALRFMKEVDELTKESCEKVLGQKAWKLLWLKLESKTLPKEVPDMGWAYKNLAKLGGWKDTKRTGRASIKVLWEGWFKLQTILEGYELAMSLDH</sequence>
<name>A7N625_VIBC1</name>
<dbReference type="InterPro" id="IPR047768">
    <property type="entry name" value="Tn5p-like"/>
</dbReference>
<accession>A7N625</accession>
<dbReference type="Proteomes" id="UP000008152">
    <property type="component" value="Chromosome II"/>
</dbReference>
<dbReference type="InterPro" id="IPR012337">
    <property type="entry name" value="RNaseH-like_sf"/>
</dbReference>
<dbReference type="PATRIC" id="fig|338187.36.peg.4156"/>
<dbReference type="InterPro" id="IPR014737">
    <property type="entry name" value="Transposase_Tn5-like_C"/>
</dbReference>
<dbReference type="PANTHER" id="PTHR37319:SF1">
    <property type="entry name" value="TRANSPOSASE TN5 DIMERISATION DOMAIN-CONTAINING PROTEIN"/>
    <property type="match status" value="1"/>
</dbReference>
<dbReference type="InterPro" id="IPR054836">
    <property type="entry name" value="Tn5_transposase"/>
</dbReference>
<dbReference type="EMBL" id="CP000790">
    <property type="protein sequence ID" value="ABU73178.1"/>
    <property type="molecule type" value="Genomic_DNA"/>
</dbReference>